<organism evidence="1 2">
    <name type="scientific">Gordonia araii NBRC 100433</name>
    <dbReference type="NCBI Taxonomy" id="1073574"/>
    <lineage>
        <taxon>Bacteria</taxon>
        <taxon>Bacillati</taxon>
        <taxon>Actinomycetota</taxon>
        <taxon>Actinomycetes</taxon>
        <taxon>Mycobacteriales</taxon>
        <taxon>Gordoniaceae</taxon>
        <taxon>Gordonia</taxon>
    </lineage>
</organism>
<evidence type="ECO:0000313" key="1">
    <source>
        <dbReference type="EMBL" id="GAB10929.1"/>
    </source>
</evidence>
<dbReference type="AlphaFoldDB" id="G7H504"/>
<dbReference type="EMBL" id="BAEE01000063">
    <property type="protein sequence ID" value="GAB10929.1"/>
    <property type="molecule type" value="Genomic_DNA"/>
</dbReference>
<protein>
    <submittedName>
        <fullName evidence="1">Uncharacterized protein</fullName>
    </submittedName>
</protein>
<comment type="caution">
    <text evidence="1">The sequence shown here is derived from an EMBL/GenBank/DDBJ whole genome shotgun (WGS) entry which is preliminary data.</text>
</comment>
<dbReference type="STRING" id="1073574.GOARA_063_01280"/>
<proteinExistence type="predicted"/>
<accession>G7H504</accession>
<reference evidence="1 2" key="1">
    <citation type="submission" date="2011-11" db="EMBL/GenBank/DDBJ databases">
        <title>Whole genome shotgun sequence of Gordonia araii NBRC 100433.</title>
        <authorList>
            <person name="Yoshida Y."/>
            <person name="Hosoyama A."/>
            <person name="Tsuchikane K."/>
            <person name="Katsumata H."/>
            <person name="Yamazaki S."/>
            <person name="Fujita N."/>
        </authorList>
    </citation>
    <scope>NUCLEOTIDE SEQUENCE [LARGE SCALE GENOMIC DNA]</scope>
    <source>
        <strain evidence="1 2">NBRC 100433</strain>
    </source>
</reference>
<gene>
    <name evidence="1" type="ORF">GOARA_063_01280</name>
</gene>
<keyword evidence="2" id="KW-1185">Reference proteome</keyword>
<sequence length="179" mass="19833">MNPVSENVYTYLSLDCSADEAPALVTDIADWLVSSGTFHRDEELGCLVANEGALSILDEGFTPGPVPSGIYGLVYPRAGWTSADPGGNWESPPCPRCGTAFRVQREHVDAWQETQAEPDVECTSCGHSGPLGDWESVRTVYLSHATFQFREWPWSLSPVFEHQLLTRLGPRSRSVYARW</sequence>
<evidence type="ECO:0000313" key="2">
    <source>
        <dbReference type="Proteomes" id="UP000035088"/>
    </source>
</evidence>
<name>G7H504_9ACTN</name>
<dbReference type="Proteomes" id="UP000035088">
    <property type="component" value="Unassembled WGS sequence"/>
</dbReference>